<dbReference type="EMBL" id="JH711589">
    <property type="protein sequence ID" value="EIW75067.1"/>
    <property type="molecule type" value="Genomic_DNA"/>
</dbReference>
<feature type="compositionally biased region" description="Basic and acidic residues" evidence="1">
    <location>
        <begin position="30"/>
        <end position="53"/>
    </location>
</feature>
<keyword evidence="3" id="KW-1185">Reference proteome</keyword>
<dbReference type="RefSeq" id="XP_007774506.1">
    <property type="nucleotide sequence ID" value="XM_007776316.1"/>
</dbReference>
<dbReference type="KEGG" id="cput:CONPUDRAFT_140093"/>
<dbReference type="GeneID" id="19201453"/>
<evidence type="ECO:0000313" key="2">
    <source>
        <dbReference type="EMBL" id="EIW75067.1"/>
    </source>
</evidence>
<dbReference type="AlphaFoldDB" id="A0A5M3M7Q1"/>
<feature type="compositionally biased region" description="Basic and acidic residues" evidence="1">
    <location>
        <begin position="85"/>
        <end position="114"/>
    </location>
</feature>
<sequence>MHPTQVMAPIPTYLPHPSSPLAGPGGTLERISEEAEVPHVPHHASAHDSERTLRRSKRRIGETSNVDDGDGLLGDGNEGSDDLEYGEHAAKRYRLDQGHSGHGGDHRNHAEVLQ</sequence>
<name>A0A5M3M7Q1_CONPW</name>
<evidence type="ECO:0000313" key="3">
    <source>
        <dbReference type="Proteomes" id="UP000053558"/>
    </source>
</evidence>
<evidence type="ECO:0000256" key="1">
    <source>
        <dbReference type="SAM" id="MobiDB-lite"/>
    </source>
</evidence>
<accession>A0A5M3M7Q1</accession>
<reference evidence="3" key="1">
    <citation type="journal article" date="2012" name="Science">
        <title>The Paleozoic origin of enzymatic lignin decomposition reconstructed from 31 fungal genomes.</title>
        <authorList>
            <person name="Floudas D."/>
            <person name="Binder M."/>
            <person name="Riley R."/>
            <person name="Barry K."/>
            <person name="Blanchette R.A."/>
            <person name="Henrissat B."/>
            <person name="Martinez A.T."/>
            <person name="Otillar R."/>
            <person name="Spatafora J.W."/>
            <person name="Yadav J.S."/>
            <person name="Aerts A."/>
            <person name="Benoit I."/>
            <person name="Boyd A."/>
            <person name="Carlson A."/>
            <person name="Copeland A."/>
            <person name="Coutinho P.M."/>
            <person name="de Vries R.P."/>
            <person name="Ferreira P."/>
            <person name="Findley K."/>
            <person name="Foster B."/>
            <person name="Gaskell J."/>
            <person name="Glotzer D."/>
            <person name="Gorecki P."/>
            <person name="Heitman J."/>
            <person name="Hesse C."/>
            <person name="Hori C."/>
            <person name="Igarashi K."/>
            <person name="Jurgens J.A."/>
            <person name="Kallen N."/>
            <person name="Kersten P."/>
            <person name="Kohler A."/>
            <person name="Kuees U."/>
            <person name="Kumar T.K.A."/>
            <person name="Kuo A."/>
            <person name="LaButti K."/>
            <person name="Larrondo L.F."/>
            <person name="Lindquist E."/>
            <person name="Ling A."/>
            <person name="Lombard V."/>
            <person name="Lucas S."/>
            <person name="Lundell T."/>
            <person name="Martin R."/>
            <person name="McLaughlin D.J."/>
            <person name="Morgenstern I."/>
            <person name="Morin E."/>
            <person name="Murat C."/>
            <person name="Nagy L.G."/>
            <person name="Nolan M."/>
            <person name="Ohm R.A."/>
            <person name="Patyshakuliyeva A."/>
            <person name="Rokas A."/>
            <person name="Ruiz-Duenas F.J."/>
            <person name="Sabat G."/>
            <person name="Salamov A."/>
            <person name="Samejima M."/>
            <person name="Schmutz J."/>
            <person name="Slot J.C."/>
            <person name="St John F."/>
            <person name="Stenlid J."/>
            <person name="Sun H."/>
            <person name="Sun S."/>
            <person name="Syed K."/>
            <person name="Tsang A."/>
            <person name="Wiebenga A."/>
            <person name="Young D."/>
            <person name="Pisabarro A."/>
            <person name="Eastwood D.C."/>
            <person name="Martin F."/>
            <person name="Cullen D."/>
            <person name="Grigoriev I.V."/>
            <person name="Hibbett D.S."/>
        </authorList>
    </citation>
    <scope>NUCLEOTIDE SEQUENCE [LARGE SCALE GENOMIC DNA]</scope>
    <source>
        <strain evidence="3">RWD-64-598 SS2</strain>
    </source>
</reference>
<comment type="caution">
    <text evidence="2">The sequence shown here is derived from an EMBL/GenBank/DDBJ whole genome shotgun (WGS) entry which is preliminary data.</text>
</comment>
<dbReference type="Proteomes" id="UP000053558">
    <property type="component" value="Unassembled WGS sequence"/>
</dbReference>
<proteinExistence type="predicted"/>
<feature type="region of interest" description="Disordered" evidence="1">
    <location>
        <begin position="1"/>
        <end position="114"/>
    </location>
</feature>
<organism evidence="2 3">
    <name type="scientific">Coniophora puteana (strain RWD-64-598)</name>
    <name type="common">Brown rot fungus</name>
    <dbReference type="NCBI Taxonomy" id="741705"/>
    <lineage>
        <taxon>Eukaryota</taxon>
        <taxon>Fungi</taxon>
        <taxon>Dikarya</taxon>
        <taxon>Basidiomycota</taxon>
        <taxon>Agaricomycotina</taxon>
        <taxon>Agaricomycetes</taxon>
        <taxon>Agaricomycetidae</taxon>
        <taxon>Boletales</taxon>
        <taxon>Coniophorineae</taxon>
        <taxon>Coniophoraceae</taxon>
        <taxon>Coniophora</taxon>
    </lineage>
</organism>
<protein>
    <submittedName>
        <fullName evidence="2">Uncharacterized protein</fullName>
    </submittedName>
</protein>
<gene>
    <name evidence="2" type="ORF">CONPUDRAFT_140093</name>
</gene>